<dbReference type="PANTHER" id="PTHR43734">
    <property type="entry name" value="PHYTOENE DESATURASE"/>
    <property type="match status" value="1"/>
</dbReference>
<comment type="similarity">
    <text evidence="1">Belongs to the carotenoid/retinoid oxidoreductase family. CrtN subfamily.</text>
</comment>
<dbReference type="Gene3D" id="3.50.50.60">
    <property type="entry name" value="FAD/NAD(P)-binding domain"/>
    <property type="match status" value="1"/>
</dbReference>
<dbReference type="RefSeq" id="WP_377491977.1">
    <property type="nucleotide sequence ID" value="NZ_JBHMDO010000015.1"/>
</dbReference>
<protein>
    <submittedName>
        <fullName evidence="3">Phytoene desaturase family protein</fullName>
    </submittedName>
</protein>
<evidence type="ECO:0000313" key="4">
    <source>
        <dbReference type="Proteomes" id="UP001589747"/>
    </source>
</evidence>
<sequence>MKAAEGQTRKTVVIGGGLAGLIAAGRLAKAGESVVLLEKSATLGGRGMSVRKGDAWMNLGGHAYYKGGAFDRELTGMGVQVTGAAPPSNRAQLMWGGRLVTLPKLLASGSCLTLSGKASLAGILFKMGRQSSMPDARMTLREYAERMTGDPSARHILYALLRTASYTLDPDHQLARPVVRTLLRSFKDGLLYVDGGWQRIIDGVAAAAVRAGADLRTGQPIAEVVRGADGENVIGVRLQDGTLLDADRVIMAVSPSECVRLVPGAEQTALRRWKEEARATAVASLDLCLRKLPVPGRPFVLGIDQPVFFSNHSASAKLTDDGSVVVHVTKYHGLEPNDPKADERQLEGFMDLAQPGWRKELLARQYLPRITVVHDYMHTLRSEMNVGPFVPEVDGLFVAGDWASHDDELLADAAAGSAIRASNAIMASRRTEGKLQAIG</sequence>
<organism evidence="3 4">
    <name type="scientific">Paenibacillus aurantiacus</name>
    <dbReference type="NCBI Taxonomy" id="1936118"/>
    <lineage>
        <taxon>Bacteria</taxon>
        <taxon>Bacillati</taxon>
        <taxon>Bacillota</taxon>
        <taxon>Bacilli</taxon>
        <taxon>Bacillales</taxon>
        <taxon>Paenibacillaceae</taxon>
        <taxon>Paenibacillus</taxon>
    </lineage>
</organism>
<dbReference type="EMBL" id="JBHMDO010000015">
    <property type="protein sequence ID" value="MFB9325673.1"/>
    <property type="molecule type" value="Genomic_DNA"/>
</dbReference>
<evidence type="ECO:0000256" key="1">
    <source>
        <dbReference type="ARBA" id="ARBA00038322"/>
    </source>
</evidence>
<dbReference type="Gene3D" id="3.90.660.50">
    <property type="match status" value="1"/>
</dbReference>
<reference evidence="3 4" key="1">
    <citation type="submission" date="2024-09" db="EMBL/GenBank/DDBJ databases">
        <authorList>
            <person name="Sun Q."/>
            <person name="Mori K."/>
        </authorList>
    </citation>
    <scope>NUCLEOTIDE SEQUENCE [LARGE SCALE GENOMIC DNA]</scope>
    <source>
        <strain evidence="3 4">TISTR 2452</strain>
    </source>
</reference>
<dbReference type="Pfam" id="PF01593">
    <property type="entry name" value="Amino_oxidase"/>
    <property type="match status" value="1"/>
</dbReference>
<comment type="caution">
    <text evidence="3">The sequence shown here is derived from an EMBL/GenBank/DDBJ whole genome shotgun (WGS) entry which is preliminary data.</text>
</comment>
<keyword evidence="4" id="KW-1185">Reference proteome</keyword>
<accession>A0ABV5KKC0</accession>
<feature type="domain" description="Amine oxidase" evidence="2">
    <location>
        <begin position="18"/>
        <end position="425"/>
    </location>
</feature>
<evidence type="ECO:0000313" key="3">
    <source>
        <dbReference type="EMBL" id="MFB9325673.1"/>
    </source>
</evidence>
<dbReference type="Proteomes" id="UP001589747">
    <property type="component" value="Unassembled WGS sequence"/>
</dbReference>
<gene>
    <name evidence="3" type="ORF">ACFFSY_07020</name>
</gene>
<evidence type="ECO:0000259" key="2">
    <source>
        <dbReference type="Pfam" id="PF01593"/>
    </source>
</evidence>
<dbReference type="PANTHER" id="PTHR43734:SF1">
    <property type="entry name" value="PHYTOENE DESATURASE"/>
    <property type="match status" value="1"/>
</dbReference>
<proteinExistence type="inferred from homology"/>
<dbReference type="InterPro" id="IPR036188">
    <property type="entry name" value="FAD/NAD-bd_sf"/>
</dbReference>
<dbReference type="InterPro" id="IPR002937">
    <property type="entry name" value="Amino_oxidase"/>
</dbReference>
<dbReference type="SUPFAM" id="SSF51905">
    <property type="entry name" value="FAD/NAD(P)-binding domain"/>
    <property type="match status" value="1"/>
</dbReference>
<name>A0ABV5KKC0_9BACL</name>